<evidence type="ECO:0000259" key="26">
    <source>
        <dbReference type="PROSITE" id="PS50853"/>
    </source>
</evidence>
<dbReference type="GeneID" id="106180048"/>
<dbReference type="InterPro" id="IPR013783">
    <property type="entry name" value="Ig-like_fold"/>
</dbReference>
<dbReference type="PROSITE" id="PS50835">
    <property type="entry name" value="IG_LIKE"/>
    <property type="match status" value="21"/>
</dbReference>
<sequence>MECKVQGKPKPTIQWYKDMTEIYEGRKYSMFVERDKCLLEIFDAKPDDTAIYECKATNKKGHAVTKALLTVKAPPKINLPARYADGVQVNKGDKMKLKVAISGRPTPEVLWFRDGRPLVPSDRVTMENTDHHATLLIDNCDKVDDGMYKLKLVNDLGSDAVNIPVGITDRPDPPDGAPEVIEVYLDYVSIAWIPPVDDGGSPITAYIVEMRESGIDEPWARVATTRGHITELTIVELKENAEYQFRVAAENLYGVSEPSEPSEPVRTQLPRVDVDYDSLVDPKFTYNNVDLDRLGRDVHSKYIILEELGRGAFGVVHRAIERATGKTWAAKFIRCPTKAAKNAVKREIDVMNNLHHPRLLQLHEAFDMPDMMVMILEFVSGGELFERLVDEDFGLTERDCIHYMRQICEGVQHMHRNDVVHLDLKPENVLCTTSKSKDIKIIDFGLAHKVEQDKSINVLFGTAEFTAPEVLNWEPVSVKTDVWSLGVVAYVLVSGLSPFAGDNDQETFANVIAVDYDFDDECWEQISPDAKDFISKCLVKDTKKRMTIEQALNHPWLNPYPQYQMPQILDALGHLKEIEGLAESRVPDKQLSTEHHKSYLARKRWKECMEKVLAIGRLAKLSAIFSKLTDEGAFERQLKLEMADHEPRIEQELNDVEAYEGTSGRFKCKISGKPVPEFHWYKAGEACLPSDKYEMVYKDNVASLYINDVEPEDAGIYTCKAVNDMGEIGTSGKLTVEESGFKKRRRQSLEEERLRKRIPKKEREITPPEEVDIPPEFTLPLMDQSIKVGENLEMAVTVTCRPEPKVTWHHNGQENRPSRRFKLDHDKGVYRIKILDVKPEDAGEWKCIGVNSLGRASCACQVTVIEKAQLPADYEAPEFTLKLKEEKIVEGSAARFDCKVKGHPQPEVSWCKDRKEIKHGRHYQMLHPDAETYQLIIQEAFPEDAGAYMCRAVNPAGTTSTEAQLKVYAVPASQAVPQRPAAIPEEDEKFEPSARKYKLDKAPEFTVKLRSKMVDRGMDVKLSCSVAGVPPPEAVWHKDGRKVKEDERHVIKNNYGLLSLEIAKATLEDAGTYTVSAMNSEGEVSCNATLDVQDTDLYEGPDFMRPSFVEPLHHSTVEVGGKATFECIAEGNPIPHFKWTKDSLELEEDDRIKMYYDGQGGAKMVIRQVQKSDQGLYYCQAQSKAGRTKCSASLRVIGEDIRSRSTSRESSREVTPVVDRGAKPSREAVGTAPKFIKPLPSAVEVPEGESLLLTCVVEGDPTPKVEWHKGARDLSYSTRLKIISKGNTHSLEVPSVMFTDGGEYKATAKNAAGEISSTTAVKIGKPKPKEPDVIAPRFIKALPDTVEIIEGESVHVNVKVLAKPPADIIWYQDGREIPRRSRHHQIEFDATDSTTLTIRDINPEDIGQYVVTATNIAGTARSSTKFVTGEAKPAEVVAEAAPEPGEPEGEPPRFLKKLRDRKVTTGNIVKLSVKVDGEPEPEITWQKNGRDLEDEGRYEVFIERDTYNLEIYDSEVGDTGTYSCTATNELGSESCQCRLIVEDERDMHESPAFQRPLKDCSVPEGSTARFDCKITGYPEPDIVWYKGSTKLTPDNKYEIIAGSGGLYSLVIRNAQVTDEGHYTCKAQSDAGIAASSAKLTVETVKKPAEAAKVKEEGPKKFPPYFIRELKSVNVRRGDSVQFYARIFEKDPTSKVKWMKDGVPLTDSSNISIFEDDKDASSLLEIQEASLSDSGNYTCIATTFTEQSTAAEEEAQTSAQLKVTDLDEEENEDEMAYVSRLEWRKQGEKPQITKTLQDLECVEGEPAVIECKLHGTPKPEVTWRKDGREIRATKGIELSHLGDTCRLKFTETYLDDEGEYSITAVNEEGSVTCKCTLKVQGAEGKDEEDASEAVKTSDTIGEKREARKTGREIAPHFIIKPRKQFIDEGQTAKFKASVEGRPAPQLTWKKDGQALQDSGKYKIHERHGFHYFEISDVTLEDAADYSCTVSNCAGSDTVTMELSVYEKRKRRQAPEFEKNIEDLSTTAGETITLECIVTGNPTPTVSWNKNHRLLRPSDQLVQSYDENVAKLVIQKSTVEDTAKYECVAKNSAGESRSTAQVTVQPKHIPPEFTKHLKSMTVLDGDTVILECKVTGFPTPDVHWEMSGKIIQPSRDHEMQFDGETAILKINEAFPEDTGEYVCIASNEEGKDQTKAVITVNEDESTTPVVSPRSAEAPVDVLEPPTGQNLMAPIFLKHLEDATANDGDRVELVVRVTGTEPIDIVWVHNGKEISPEDKDFKVLSEGDEHKLVISDIFPDDGGEYVCEAYNAAGDANSACNLTVTGSHRNRKHKSKLKPKSGDAKSKVFTSEFELEDDVFEEPGEPFPPDFLEVPKSQCVEEGTGATFRCRVTGVPIPNVQWKKDGKIIESGGRFKVSKKGDMLIFDIPHTLATDAGSYTIVLENSEGDTSYTVNLEVEPLHDVEHTDYNSLIKSRPHLSTIGDQSSTDSDKDGESVRAARRAGKRVPEFISTLQDKRVAEGDTAVLECTVSAYPEPVITWSVDRKEIKESKYFQTSFKDNIARLVILEAYPEDEGLYMCTANNSLGSANCKCELFVEDSGKLDKGPTVASAPKILEPPLNVSVKRGRKFQLRAKISSLLSPQISWYKGKEELKTGGRVRIDVKEDSTALIVTDSTSEDSGKYRLVVANKDGDAQATASVTVEDVPDPPGQPVASDIFRTELTLSWSGPPFDGGSIVANYKIEMCKAKDRRWKVLTAKCESTCYRVTDLVPETEYLFRVSAENKHGLSEPSQASDIIVTFERRASVMSDFSCFSDFSCISDFTEYESEGLFSSFSTLGRSMSLSDELPFEPREVVIDASRKFSDSYETLEELGKGRFGNVHRVIEKSSGREFAAKFIKCRPSEKENIKQEVNIMNRLKHNKLLMLWDAYEEARRMIMVMEYIGGGELFERIIDDDFELTEKDCIHFMRQICDGVRHMHEQNILHLDLKPENILCIHKHSNQIKIIDFGLARPYDQNECFKVLFGTPEFIAPEVISYDHVTPATDMWSVGVICYILLSGLSPFMGDNDAETLASVTRAEWDFDDDSFDEISDNAKEFITKLLLKRPEKRMSVHQCIDHPWLAQDLKSMRTKKLKKEKLKRFLARRKWQVEEMVKKSTAAREMEEEEELGVRKMAPKFIKEMSDCTAFVGDSARFDCKVVTGTREADVHWFKDGKEIRDDPHFQFQDGSRGAHSLIIRNVSPSDSGEYECRVVTATGEVSSCEADLKVKQLPGSRH</sequence>
<organism evidence="27 28">
    <name type="scientific">Lingula anatina</name>
    <name type="common">Brachiopod</name>
    <name type="synonym">Lingula unguis</name>
    <dbReference type="NCBI Taxonomy" id="7574"/>
    <lineage>
        <taxon>Eukaryota</taxon>
        <taxon>Metazoa</taxon>
        <taxon>Spiralia</taxon>
        <taxon>Lophotrochozoa</taxon>
        <taxon>Brachiopoda</taxon>
        <taxon>Linguliformea</taxon>
        <taxon>Lingulata</taxon>
        <taxon>Lingulida</taxon>
        <taxon>Linguloidea</taxon>
        <taxon>Lingulidae</taxon>
        <taxon>Lingula</taxon>
    </lineage>
</organism>
<dbReference type="FunFam" id="2.60.40.10:FF:000032">
    <property type="entry name" value="palladin isoform X1"/>
    <property type="match status" value="2"/>
</dbReference>
<dbReference type="PROSITE" id="PS50853">
    <property type="entry name" value="FN3"/>
    <property type="match status" value="2"/>
</dbReference>
<evidence type="ECO:0000256" key="23">
    <source>
        <dbReference type="SAM" id="MobiDB-lite"/>
    </source>
</evidence>
<evidence type="ECO:0000256" key="22">
    <source>
        <dbReference type="PROSITE-ProRule" id="PRU10141"/>
    </source>
</evidence>
<evidence type="ECO:0000256" key="17">
    <source>
        <dbReference type="ARBA" id="ARBA00022842"/>
    </source>
</evidence>
<evidence type="ECO:0000256" key="7">
    <source>
        <dbReference type="ARBA" id="ARBA00022490"/>
    </source>
</evidence>
<keyword evidence="20" id="KW-0393">Immunoglobulin domain</keyword>
<dbReference type="FunFam" id="2.60.40.10:FF:000069">
    <property type="entry name" value="Alpha-protein kinase 3"/>
    <property type="match status" value="1"/>
</dbReference>
<keyword evidence="13 22" id="KW-0547">Nucleotide-binding</keyword>
<dbReference type="FunCoup" id="A0A1S3K9R4">
    <property type="interactions" value="75"/>
</dbReference>
<dbReference type="CDD" id="cd00063">
    <property type="entry name" value="FN3"/>
    <property type="match status" value="2"/>
</dbReference>
<dbReference type="InterPro" id="IPR013098">
    <property type="entry name" value="Ig_I-set"/>
</dbReference>
<dbReference type="GO" id="GO:0046872">
    <property type="term" value="F:metal ion binding"/>
    <property type="evidence" value="ECO:0007669"/>
    <property type="project" value="UniProtKB-KW"/>
</dbReference>
<dbReference type="Gene3D" id="2.60.40.10">
    <property type="entry name" value="Immunoglobulins"/>
    <property type="match status" value="23"/>
</dbReference>
<dbReference type="FunFam" id="2.60.40.10:FF:000107">
    <property type="entry name" value="Myosin, light chain kinase a"/>
    <property type="match status" value="4"/>
</dbReference>
<dbReference type="SMART" id="SM00406">
    <property type="entry name" value="IGv"/>
    <property type="match status" value="5"/>
</dbReference>
<keyword evidence="11" id="KW-0479">Metal-binding</keyword>
<feature type="domain" description="Ig-like" evidence="25">
    <location>
        <begin position="2013"/>
        <end position="2101"/>
    </location>
</feature>
<dbReference type="InterPro" id="IPR013106">
    <property type="entry name" value="Ig_V-set"/>
</dbReference>
<feature type="domain" description="Ig-like" evidence="25">
    <location>
        <begin position="2231"/>
        <end position="2322"/>
    </location>
</feature>
<feature type="domain" description="Fibronectin type-III" evidence="26">
    <location>
        <begin position="2705"/>
        <end position="2799"/>
    </location>
</feature>
<feature type="region of interest" description="Disordered" evidence="23">
    <location>
        <begin position="2200"/>
        <end position="2222"/>
    </location>
</feature>
<feature type="domain" description="Protein kinase" evidence="24">
    <location>
        <begin position="302"/>
        <end position="557"/>
    </location>
</feature>
<keyword evidence="14" id="KW-0418">Kinase</keyword>
<dbReference type="CDD" id="cd14103">
    <property type="entry name" value="STKc_MLCK"/>
    <property type="match status" value="1"/>
</dbReference>
<evidence type="ECO:0000256" key="19">
    <source>
        <dbReference type="ARBA" id="ARBA00023157"/>
    </source>
</evidence>
<dbReference type="SMART" id="SM00220">
    <property type="entry name" value="S_TKc"/>
    <property type="match status" value="2"/>
</dbReference>
<dbReference type="InParanoid" id="A0A1S3K9R4"/>
<evidence type="ECO:0000256" key="14">
    <source>
        <dbReference type="ARBA" id="ARBA00022777"/>
    </source>
</evidence>
<evidence type="ECO:0000256" key="21">
    <source>
        <dbReference type="ARBA" id="ARBA00030959"/>
    </source>
</evidence>
<dbReference type="FunFam" id="2.60.40.10:FF:000612">
    <property type="entry name" value="palladin isoform X1"/>
    <property type="match status" value="2"/>
</dbReference>
<feature type="domain" description="Ig-like" evidence="25">
    <location>
        <begin position="1"/>
        <end position="70"/>
    </location>
</feature>
<evidence type="ECO:0000256" key="11">
    <source>
        <dbReference type="ARBA" id="ARBA00022723"/>
    </source>
</evidence>
<dbReference type="GO" id="GO:0004687">
    <property type="term" value="F:myosin light chain kinase activity"/>
    <property type="evidence" value="ECO:0007669"/>
    <property type="project" value="UniProtKB-EC"/>
</dbReference>
<dbReference type="FunFam" id="2.60.40.10:FF:000080">
    <property type="entry name" value="Myosin light chain kinase, smooth muscle"/>
    <property type="match status" value="2"/>
</dbReference>
<dbReference type="InterPro" id="IPR000719">
    <property type="entry name" value="Prot_kinase_dom"/>
</dbReference>
<dbReference type="Gene3D" id="3.30.200.20">
    <property type="entry name" value="Phosphorylase Kinase, domain 1"/>
    <property type="match status" value="2"/>
</dbReference>
<feature type="domain" description="Ig-like" evidence="25">
    <location>
        <begin position="1003"/>
        <end position="1091"/>
    </location>
</feature>
<dbReference type="InterPro" id="IPR036179">
    <property type="entry name" value="Ig-like_dom_sf"/>
</dbReference>
<feature type="domain" description="Ig-like" evidence="25">
    <location>
        <begin position="1663"/>
        <end position="1757"/>
    </location>
</feature>
<evidence type="ECO:0000259" key="25">
    <source>
        <dbReference type="PROSITE" id="PS50835"/>
    </source>
</evidence>
<dbReference type="InterPro" id="IPR036116">
    <property type="entry name" value="FN3_sf"/>
</dbReference>
<dbReference type="GO" id="GO:0045989">
    <property type="term" value="P:positive regulation of striated muscle contraction"/>
    <property type="evidence" value="ECO:0007669"/>
    <property type="project" value="UniProtKB-ARBA"/>
</dbReference>
<dbReference type="InterPro" id="IPR011009">
    <property type="entry name" value="Kinase-like_dom_sf"/>
</dbReference>
<dbReference type="GO" id="GO:0030017">
    <property type="term" value="C:sarcomere"/>
    <property type="evidence" value="ECO:0007669"/>
    <property type="project" value="UniProtKB-SubCell"/>
</dbReference>
<evidence type="ECO:0000256" key="8">
    <source>
        <dbReference type="ARBA" id="ARBA00022527"/>
    </source>
</evidence>
<dbReference type="SUPFAM" id="SSF49265">
    <property type="entry name" value="Fibronectin type III"/>
    <property type="match status" value="2"/>
</dbReference>
<dbReference type="InterPro" id="IPR003961">
    <property type="entry name" value="FN3_dom"/>
</dbReference>
<dbReference type="Pfam" id="PF07679">
    <property type="entry name" value="I-set"/>
    <property type="match status" value="21"/>
</dbReference>
<evidence type="ECO:0000256" key="1">
    <source>
        <dbReference type="ARBA" id="ARBA00001913"/>
    </source>
</evidence>
<dbReference type="InterPro" id="IPR007110">
    <property type="entry name" value="Ig-like_dom"/>
</dbReference>
<dbReference type="GO" id="GO:0005524">
    <property type="term" value="F:ATP binding"/>
    <property type="evidence" value="ECO:0007669"/>
    <property type="project" value="UniProtKB-UniRule"/>
</dbReference>
<keyword evidence="16 22" id="KW-0067">ATP-binding</keyword>
<keyword evidence="27" id="KW-1185">Reference proteome</keyword>
<feature type="domain" description="Ig-like" evidence="25">
    <location>
        <begin position="1106"/>
        <end position="1195"/>
    </location>
</feature>
<accession>A0A1S3K9R4</accession>
<keyword evidence="19" id="KW-1015">Disulfide bond</keyword>
<feature type="binding site" evidence="22">
    <location>
        <position position="331"/>
    </location>
    <ligand>
        <name>ATP</name>
        <dbReference type="ChEBI" id="CHEBI:30616"/>
    </ligand>
</feature>
<evidence type="ECO:0000256" key="15">
    <source>
        <dbReference type="ARBA" id="ARBA00022837"/>
    </source>
</evidence>
<dbReference type="GO" id="GO:0060298">
    <property type="term" value="P:positive regulation of sarcomere organization"/>
    <property type="evidence" value="ECO:0007669"/>
    <property type="project" value="UniProtKB-ARBA"/>
</dbReference>
<dbReference type="Gene3D" id="1.10.510.10">
    <property type="entry name" value="Transferase(Phosphotransferase) domain 1"/>
    <property type="match status" value="2"/>
</dbReference>
<feature type="domain" description="Ig-like" evidence="25">
    <location>
        <begin position="75"/>
        <end position="168"/>
    </location>
</feature>
<evidence type="ECO:0000256" key="5">
    <source>
        <dbReference type="ARBA" id="ARBA00012430"/>
    </source>
</evidence>
<feature type="binding site" evidence="22">
    <location>
        <position position="2892"/>
    </location>
    <ligand>
        <name>ATP</name>
        <dbReference type="ChEBI" id="CHEBI:30616"/>
    </ligand>
</feature>
<feature type="domain" description="Ig-like" evidence="25">
    <location>
        <begin position="2109"/>
        <end position="2197"/>
    </location>
</feature>
<dbReference type="InterPro" id="IPR017441">
    <property type="entry name" value="Protein_kinase_ATP_BS"/>
</dbReference>
<evidence type="ECO:0000256" key="13">
    <source>
        <dbReference type="ARBA" id="ARBA00022741"/>
    </source>
</evidence>
<evidence type="ECO:0000259" key="24">
    <source>
        <dbReference type="PROSITE" id="PS50011"/>
    </source>
</evidence>
<dbReference type="SUPFAM" id="SSF48726">
    <property type="entry name" value="Immunoglobulin"/>
    <property type="match status" value="21"/>
</dbReference>
<dbReference type="GO" id="GO:0005516">
    <property type="term" value="F:calmodulin binding"/>
    <property type="evidence" value="ECO:0007669"/>
    <property type="project" value="UniProtKB-KW"/>
</dbReference>
<evidence type="ECO:0000256" key="16">
    <source>
        <dbReference type="ARBA" id="ARBA00022840"/>
    </source>
</evidence>
<evidence type="ECO:0000313" key="28">
    <source>
        <dbReference type="RefSeq" id="XP_013419370.1"/>
    </source>
</evidence>
<keyword evidence="15" id="KW-0106">Calcium</keyword>
<evidence type="ECO:0000256" key="10">
    <source>
        <dbReference type="ARBA" id="ARBA00022679"/>
    </source>
</evidence>
<proteinExistence type="inferred from homology"/>
<keyword evidence="18" id="KW-0112">Calmodulin-binding</keyword>
<evidence type="ECO:0000256" key="6">
    <source>
        <dbReference type="ARBA" id="ARBA00021842"/>
    </source>
</evidence>
<evidence type="ECO:0000256" key="9">
    <source>
        <dbReference type="ARBA" id="ARBA00022553"/>
    </source>
</evidence>
<dbReference type="FunFam" id="2.60.40.10:FF:000147">
    <property type="entry name" value="Myosin light chain kinase"/>
    <property type="match status" value="2"/>
</dbReference>
<dbReference type="PROSITE" id="PS00108">
    <property type="entry name" value="PROTEIN_KINASE_ST"/>
    <property type="match status" value="2"/>
</dbReference>
<feature type="domain" description="Ig-like" evidence="25">
    <location>
        <begin position="1336"/>
        <end position="1428"/>
    </location>
</feature>
<keyword evidence="17" id="KW-0460">Magnesium</keyword>
<dbReference type="InterPro" id="IPR003599">
    <property type="entry name" value="Ig_sub"/>
</dbReference>
<feature type="domain" description="Ig-like" evidence="25">
    <location>
        <begin position="1452"/>
        <end position="1540"/>
    </location>
</feature>
<evidence type="ECO:0000256" key="4">
    <source>
        <dbReference type="ARBA" id="ARBA00006692"/>
    </source>
</evidence>
<keyword evidence="12" id="KW-0677">Repeat</keyword>
<feature type="domain" description="Ig-like" evidence="25">
    <location>
        <begin position="1914"/>
        <end position="2002"/>
    </location>
</feature>
<evidence type="ECO:0000256" key="18">
    <source>
        <dbReference type="ARBA" id="ARBA00022860"/>
    </source>
</evidence>
<dbReference type="OrthoDB" id="2152335at2759"/>
<dbReference type="EC" id="2.7.11.18" evidence="5"/>
<feature type="domain" description="Ig-like" evidence="25">
    <location>
        <begin position="1551"/>
        <end position="1640"/>
    </location>
</feature>
<dbReference type="Pfam" id="PF00069">
    <property type="entry name" value="Pkinase"/>
    <property type="match status" value="2"/>
</dbReference>
<dbReference type="FunFam" id="2.60.40.10:FF:000002">
    <property type="entry name" value="Titin a"/>
    <property type="match status" value="1"/>
</dbReference>
<feature type="region of interest" description="Disordered" evidence="23">
    <location>
        <begin position="1883"/>
        <end position="1906"/>
    </location>
</feature>
<gene>
    <name evidence="28" type="primary">LOC106180048</name>
</gene>
<feature type="compositionally biased region" description="Basic and acidic residues" evidence="23">
    <location>
        <begin position="2486"/>
        <end position="2495"/>
    </location>
</feature>
<dbReference type="Pfam" id="PF00041">
    <property type="entry name" value="fn3"/>
    <property type="match status" value="2"/>
</dbReference>
<dbReference type="PROSITE" id="PS00107">
    <property type="entry name" value="PROTEIN_KINASE_ATP"/>
    <property type="match status" value="2"/>
</dbReference>
<dbReference type="PANTHER" id="PTHR47633:SF7">
    <property type="entry name" value="TITIN HOMOLOG"/>
    <property type="match status" value="1"/>
</dbReference>
<feature type="domain" description="Ig-like" evidence="25">
    <location>
        <begin position="2610"/>
        <end position="2698"/>
    </location>
</feature>
<comment type="similarity">
    <text evidence="4">Belongs to the protein kinase superfamily. CAMK Ser/Thr protein kinase family.</text>
</comment>
<keyword evidence="8" id="KW-0723">Serine/threonine-protein kinase</keyword>
<evidence type="ECO:0000256" key="2">
    <source>
        <dbReference type="ARBA" id="ARBA00001946"/>
    </source>
</evidence>
<evidence type="ECO:0000256" key="20">
    <source>
        <dbReference type="ARBA" id="ARBA00023319"/>
    </source>
</evidence>
<feature type="domain" description="Fibronectin type-III" evidence="26">
    <location>
        <begin position="174"/>
        <end position="270"/>
    </location>
</feature>
<comment type="cofactor">
    <cofactor evidence="1">
        <name>Ca(2+)</name>
        <dbReference type="ChEBI" id="CHEBI:29108"/>
    </cofactor>
</comment>
<dbReference type="SMART" id="SM00060">
    <property type="entry name" value="FN3"/>
    <property type="match status" value="2"/>
</dbReference>
<dbReference type="SMART" id="SM00409">
    <property type="entry name" value="IG"/>
    <property type="match status" value="21"/>
</dbReference>
<dbReference type="RefSeq" id="XP_013419370.1">
    <property type="nucleotide sequence ID" value="XM_013563916.1"/>
</dbReference>
<dbReference type="FunFam" id="2.60.40.10:FF:000056">
    <property type="entry name" value="twitchin isoform X4"/>
    <property type="match status" value="1"/>
</dbReference>
<feature type="domain" description="Ig-like" evidence="25">
    <location>
        <begin position="1789"/>
        <end position="1871"/>
    </location>
</feature>
<evidence type="ECO:0000256" key="12">
    <source>
        <dbReference type="ARBA" id="ARBA00022737"/>
    </source>
</evidence>
<comment type="subcellular location">
    <subcellularLocation>
        <location evidence="3">Cytoplasm</location>
        <location evidence="3">Myofibril</location>
        <location evidence="3">Sarcomere</location>
    </subcellularLocation>
</comment>
<dbReference type="SUPFAM" id="SSF56112">
    <property type="entry name" value="Protein kinase-like (PK-like)"/>
    <property type="match status" value="2"/>
</dbReference>
<dbReference type="PANTHER" id="PTHR47633">
    <property type="entry name" value="IMMUNOGLOBULIN"/>
    <property type="match status" value="1"/>
</dbReference>
<feature type="region of interest" description="Disordered" evidence="23">
    <location>
        <begin position="2476"/>
        <end position="2498"/>
    </location>
</feature>
<comment type="cofactor">
    <cofactor evidence="2">
        <name>Mg(2+)</name>
        <dbReference type="ChEBI" id="CHEBI:18420"/>
    </cofactor>
</comment>
<feature type="domain" description="Ig-like" evidence="25">
    <location>
        <begin position="2505"/>
        <end position="2595"/>
    </location>
</feature>
<feature type="domain" description="Ig-like" evidence="25">
    <location>
        <begin position="3171"/>
        <end position="3255"/>
    </location>
</feature>
<dbReference type="FunFam" id="1.10.510.10:FF:000175">
    <property type="entry name" value="Myosin light chain kinase, smooth muscle"/>
    <property type="match status" value="1"/>
</dbReference>
<feature type="domain" description="Ig-like" evidence="25">
    <location>
        <begin position="877"/>
        <end position="966"/>
    </location>
</feature>
<dbReference type="PROSITE" id="PS50011">
    <property type="entry name" value="PROTEIN_KINASE_DOM"/>
    <property type="match status" value="2"/>
</dbReference>
<dbReference type="STRING" id="7574.A0A1S3K9R4"/>
<keyword evidence="7" id="KW-0963">Cytoplasm</keyword>
<feature type="domain" description="Protein kinase" evidence="24">
    <location>
        <begin position="2863"/>
        <end position="3117"/>
    </location>
</feature>
<dbReference type="KEGG" id="lak:106180048"/>
<dbReference type="FunFam" id="2.60.40.10:FF:000425">
    <property type="entry name" value="Myosin light chain kinase"/>
    <property type="match status" value="7"/>
</dbReference>
<feature type="domain" description="Ig-like" evidence="25">
    <location>
        <begin position="2366"/>
        <end position="2454"/>
    </location>
</feature>
<dbReference type="Proteomes" id="UP000085678">
    <property type="component" value="Unplaced"/>
</dbReference>
<dbReference type="FunFam" id="1.10.510.10:FF:000571">
    <property type="entry name" value="Maternal embryonic leucine zipper kinase"/>
    <property type="match status" value="1"/>
</dbReference>
<evidence type="ECO:0000256" key="3">
    <source>
        <dbReference type="ARBA" id="ARBA00004204"/>
    </source>
</evidence>
<feature type="domain" description="Ig-like" evidence="25">
    <location>
        <begin position="1233"/>
        <end position="1322"/>
    </location>
</feature>
<dbReference type="SMART" id="SM00408">
    <property type="entry name" value="IGc2"/>
    <property type="match status" value="21"/>
</dbReference>
<keyword evidence="10" id="KW-0808">Transferase</keyword>
<protein>
    <recommendedName>
        <fullName evidence="6">Myosin light chain kinase, smooth muscle</fullName>
        <ecNumber evidence="5">2.7.11.18</ecNumber>
    </recommendedName>
    <alternativeName>
        <fullName evidence="21">Telokin</fullName>
    </alternativeName>
</protein>
<dbReference type="InterPro" id="IPR008271">
    <property type="entry name" value="Ser/Thr_kinase_AS"/>
</dbReference>
<keyword evidence="9" id="KW-0597">Phosphoprotein</keyword>
<feature type="domain" description="Ig-like" evidence="25">
    <location>
        <begin position="647"/>
        <end position="735"/>
    </location>
</feature>
<name>A0A1S3K9R4_LINAN</name>
<dbReference type="InterPro" id="IPR003598">
    <property type="entry name" value="Ig_sub2"/>
</dbReference>
<evidence type="ECO:0000313" key="27">
    <source>
        <dbReference type="Proteomes" id="UP000085678"/>
    </source>
</evidence>
<reference evidence="28" key="1">
    <citation type="submission" date="2025-08" db="UniProtKB">
        <authorList>
            <consortium name="RefSeq"/>
        </authorList>
    </citation>
    <scope>IDENTIFICATION</scope>
    <source>
        <tissue evidence="28">Gonads</tissue>
    </source>
</reference>
<feature type="domain" description="Ig-like" evidence="25">
    <location>
        <begin position="775"/>
        <end position="863"/>
    </location>
</feature>